<evidence type="ECO:0000313" key="1">
    <source>
        <dbReference type="Proteomes" id="UP000887572"/>
    </source>
</evidence>
<keyword evidence="1" id="KW-1185">Reference proteome</keyword>
<organism evidence="1 2">
    <name type="scientific">Globodera rostochiensis</name>
    <name type="common">Golden nematode worm</name>
    <name type="synonym">Heterodera rostochiensis</name>
    <dbReference type="NCBI Taxonomy" id="31243"/>
    <lineage>
        <taxon>Eukaryota</taxon>
        <taxon>Metazoa</taxon>
        <taxon>Ecdysozoa</taxon>
        <taxon>Nematoda</taxon>
        <taxon>Chromadorea</taxon>
        <taxon>Rhabditida</taxon>
        <taxon>Tylenchina</taxon>
        <taxon>Tylenchomorpha</taxon>
        <taxon>Tylenchoidea</taxon>
        <taxon>Heteroderidae</taxon>
        <taxon>Heteroderinae</taxon>
        <taxon>Globodera</taxon>
    </lineage>
</organism>
<reference evidence="2" key="1">
    <citation type="submission" date="2022-11" db="UniProtKB">
        <authorList>
            <consortium name="WormBaseParasite"/>
        </authorList>
    </citation>
    <scope>IDENTIFICATION</scope>
</reference>
<name>A0A914HQR3_GLORO</name>
<dbReference type="WBParaSite" id="Gr19_v10_g3776.t1">
    <property type="protein sequence ID" value="Gr19_v10_g3776.t1"/>
    <property type="gene ID" value="Gr19_v10_g3776"/>
</dbReference>
<accession>A0A914HQR3</accession>
<dbReference type="AlphaFoldDB" id="A0A914HQR3"/>
<dbReference type="Proteomes" id="UP000887572">
    <property type="component" value="Unplaced"/>
</dbReference>
<evidence type="ECO:0000313" key="2">
    <source>
        <dbReference type="WBParaSite" id="Gr19_v10_g3776.t1"/>
    </source>
</evidence>
<proteinExistence type="predicted"/>
<sequence>MANEINTNMETLTIRIDQVVESVEDLKNQDGDESDNEDFGTPGNRNATVVTAQQETDECLSVNVLTTVDPFASQLPAYSVENALDAIREKLDSPQRKEMTKRALMTCRQRESETVREFMARLSPLVSTVCAGQRHRAYDCRDRRAGFQGAGAPNSYPVGRAPYYAPVNMVQPCYPHQINETGQSSSSQNLGVDVGALAEQLIQRMKITESPAPSHFSPADFVDVHSLRSDILMFLFPSEGEFILPIFSNTALRRGHVE</sequence>
<protein>
    <submittedName>
        <fullName evidence="2">Uncharacterized protein</fullName>
    </submittedName>
</protein>